<organism evidence="2 3">
    <name type="scientific">Tribolium castaneum</name>
    <name type="common">Red flour beetle</name>
    <dbReference type="NCBI Taxonomy" id="7070"/>
    <lineage>
        <taxon>Eukaryota</taxon>
        <taxon>Metazoa</taxon>
        <taxon>Ecdysozoa</taxon>
        <taxon>Arthropoda</taxon>
        <taxon>Hexapoda</taxon>
        <taxon>Insecta</taxon>
        <taxon>Pterygota</taxon>
        <taxon>Neoptera</taxon>
        <taxon>Endopterygota</taxon>
        <taxon>Coleoptera</taxon>
        <taxon>Polyphaga</taxon>
        <taxon>Cucujiformia</taxon>
        <taxon>Tenebrionidae</taxon>
        <taxon>Tenebrionidae incertae sedis</taxon>
        <taxon>Tribolium</taxon>
    </lineage>
</organism>
<evidence type="ECO:0000256" key="1">
    <source>
        <dbReference type="SAM" id="SignalP"/>
    </source>
</evidence>
<evidence type="ECO:0000313" key="3">
    <source>
        <dbReference type="Proteomes" id="UP000007266"/>
    </source>
</evidence>
<accession>A0A139WIR9</accession>
<feature type="signal peptide" evidence="1">
    <location>
        <begin position="1"/>
        <end position="19"/>
    </location>
</feature>
<reference evidence="2 3" key="2">
    <citation type="journal article" date="2010" name="Nucleic Acids Res.">
        <title>BeetleBase in 2010: revisions to provide comprehensive genomic information for Tribolium castaneum.</title>
        <authorList>
            <person name="Kim H.S."/>
            <person name="Murphy T."/>
            <person name="Xia J."/>
            <person name="Caragea D."/>
            <person name="Park Y."/>
            <person name="Beeman R.W."/>
            <person name="Lorenzen M.D."/>
            <person name="Butcher S."/>
            <person name="Manak J.R."/>
            <person name="Brown S.J."/>
        </authorList>
    </citation>
    <scope>GENOME REANNOTATION</scope>
    <source>
        <strain evidence="2 3">Georgia GA2</strain>
    </source>
</reference>
<proteinExistence type="predicted"/>
<gene>
    <name evidence="2" type="primary">AUGUSTUS-3.0.2_33087</name>
    <name evidence="2" type="ORF">TcasGA2_TC033087</name>
</gene>
<reference evidence="2 3" key="1">
    <citation type="journal article" date="2008" name="Nature">
        <title>The genome of the model beetle and pest Tribolium castaneum.</title>
        <authorList>
            <consortium name="Tribolium Genome Sequencing Consortium"/>
            <person name="Richards S."/>
            <person name="Gibbs R.A."/>
            <person name="Weinstock G.M."/>
            <person name="Brown S.J."/>
            <person name="Denell R."/>
            <person name="Beeman R.W."/>
            <person name="Gibbs R."/>
            <person name="Beeman R.W."/>
            <person name="Brown S.J."/>
            <person name="Bucher G."/>
            <person name="Friedrich M."/>
            <person name="Grimmelikhuijzen C.J."/>
            <person name="Klingler M."/>
            <person name="Lorenzen M."/>
            <person name="Richards S."/>
            <person name="Roth S."/>
            <person name="Schroder R."/>
            <person name="Tautz D."/>
            <person name="Zdobnov E.M."/>
            <person name="Muzny D."/>
            <person name="Gibbs R.A."/>
            <person name="Weinstock G.M."/>
            <person name="Attaway T."/>
            <person name="Bell S."/>
            <person name="Buhay C.J."/>
            <person name="Chandrabose M.N."/>
            <person name="Chavez D."/>
            <person name="Clerk-Blankenburg K.P."/>
            <person name="Cree A."/>
            <person name="Dao M."/>
            <person name="Davis C."/>
            <person name="Chacko J."/>
            <person name="Dinh H."/>
            <person name="Dugan-Rocha S."/>
            <person name="Fowler G."/>
            <person name="Garner T.T."/>
            <person name="Garnes J."/>
            <person name="Gnirke A."/>
            <person name="Hawes A."/>
            <person name="Hernandez J."/>
            <person name="Hines S."/>
            <person name="Holder M."/>
            <person name="Hume J."/>
            <person name="Jhangiani S.N."/>
            <person name="Joshi V."/>
            <person name="Khan Z.M."/>
            <person name="Jackson L."/>
            <person name="Kovar C."/>
            <person name="Kowis A."/>
            <person name="Lee S."/>
            <person name="Lewis L.R."/>
            <person name="Margolis J."/>
            <person name="Morgan M."/>
            <person name="Nazareth L.V."/>
            <person name="Nguyen N."/>
            <person name="Okwuonu G."/>
            <person name="Parker D."/>
            <person name="Richards S."/>
            <person name="Ruiz S.J."/>
            <person name="Santibanez J."/>
            <person name="Savard J."/>
            <person name="Scherer S.E."/>
            <person name="Schneider B."/>
            <person name="Sodergren E."/>
            <person name="Tautz D."/>
            <person name="Vattahil S."/>
            <person name="Villasana D."/>
            <person name="White C.S."/>
            <person name="Wright R."/>
            <person name="Park Y."/>
            <person name="Beeman R.W."/>
            <person name="Lord J."/>
            <person name="Oppert B."/>
            <person name="Lorenzen M."/>
            <person name="Brown S."/>
            <person name="Wang L."/>
            <person name="Savard J."/>
            <person name="Tautz D."/>
            <person name="Richards S."/>
            <person name="Weinstock G."/>
            <person name="Gibbs R.A."/>
            <person name="Liu Y."/>
            <person name="Worley K."/>
            <person name="Weinstock G."/>
            <person name="Elsik C.G."/>
            <person name="Reese J.T."/>
            <person name="Elhaik E."/>
            <person name="Landan G."/>
            <person name="Graur D."/>
            <person name="Arensburger P."/>
            <person name="Atkinson P."/>
            <person name="Beeman R.W."/>
            <person name="Beidler J."/>
            <person name="Brown S.J."/>
            <person name="Demuth J.P."/>
            <person name="Drury D.W."/>
            <person name="Du Y.Z."/>
            <person name="Fujiwara H."/>
            <person name="Lorenzen M."/>
            <person name="Maselli V."/>
            <person name="Osanai M."/>
            <person name="Park Y."/>
            <person name="Robertson H.M."/>
            <person name="Tu Z."/>
            <person name="Wang J.J."/>
            <person name="Wang S."/>
            <person name="Richards S."/>
            <person name="Song H."/>
            <person name="Zhang L."/>
            <person name="Sodergren E."/>
            <person name="Werner D."/>
            <person name="Stanke M."/>
            <person name="Morgenstern B."/>
            <person name="Solovyev V."/>
            <person name="Kosarev P."/>
            <person name="Brown G."/>
            <person name="Chen H.C."/>
            <person name="Ermolaeva O."/>
            <person name="Hlavina W."/>
            <person name="Kapustin Y."/>
            <person name="Kiryutin B."/>
            <person name="Kitts P."/>
            <person name="Maglott D."/>
            <person name="Pruitt K."/>
            <person name="Sapojnikov V."/>
            <person name="Souvorov A."/>
            <person name="Mackey A.J."/>
            <person name="Waterhouse R.M."/>
            <person name="Wyder S."/>
            <person name="Zdobnov E.M."/>
            <person name="Zdobnov E.M."/>
            <person name="Wyder S."/>
            <person name="Kriventseva E.V."/>
            <person name="Kadowaki T."/>
            <person name="Bork P."/>
            <person name="Aranda M."/>
            <person name="Bao R."/>
            <person name="Beermann A."/>
            <person name="Berns N."/>
            <person name="Bolognesi R."/>
            <person name="Bonneton F."/>
            <person name="Bopp D."/>
            <person name="Brown S.J."/>
            <person name="Bucher G."/>
            <person name="Butts T."/>
            <person name="Chaumot A."/>
            <person name="Denell R.E."/>
            <person name="Ferrier D.E."/>
            <person name="Friedrich M."/>
            <person name="Gordon C.M."/>
            <person name="Jindra M."/>
            <person name="Klingler M."/>
            <person name="Lan Q."/>
            <person name="Lattorff H.M."/>
            <person name="Laudet V."/>
            <person name="von Levetsow C."/>
            <person name="Liu Z."/>
            <person name="Lutz R."/>
            <person name="Lynch J.A."/>
            <person name="da Fonseca R.N."/>
            <person name="Posnien N."/>
            <person name="Reuter R."/>
            <person name="Roth S."/>
            <person name="Savard J."/>
            <person name="Schinko J.B."/>
            <person name="Schmitt C."/>
            <person name="Schoppmeier M."/>
            <person name="Schroder R."/>
            <person name="Shippy T.D."/>
            <person name="Simonnet F."/>
            <person name="Marques-Souza H."/>
            <person name="Tautz D."/>
            <person name="Tomoyasu Y."/>
            <person name="Trauner J."/>
            <person name="Van der Zee M."/>
            <person name="Vervoort M."/>
            <person name="Wittkopp N."/>
            <person name="Wimmer E.A."/>
            <person name="Yang X."/>
            <person name="Jones A.K."/>
            <person name="Sattelle D.B."/>
            <person name="Ebert P.R."/>
            <person name="Nelson D."/>
            <person name="Scott J.G."/>
            <person name="Beeman R.W."/>
            <person name="Muthukrishnan S."/>
            <person name="Kramer K.J."/>
            <person name="Arakane Y."/>
            <person name="Beeman R.W."/>
            <person name="Zhu Q."/>
            <person name="Hogenkamp D."/>
            <person name="Dixit R."/>
            <person name="Oppert B."/>
            <person name="Jiang H."/>
            <person name="Zou Z."/>
            <person name="Marshall J."/>
            <person name="Elpidina E."/>
            <person name="Vinokurov K."/>
            <person name="Oppert C."/>
            <person name="Zou Z."/>
            <person name="Evans J."/>
            <person name="Lu Z."/>
            <person name="Zhao P."/>
            <person name="Sumathipala N."/>
            <person name="Altincicek B."/>
            <person name="Vilcinskas A."/>
            <person name="Williams M."/>
            <person name="Hultmark D."/>
            <person name="Hetru C."/>
            <person name="Jiang H."/>
            <person name="Grimmelikhuijzen C.J."/>
            <person name="Hauser F."/>
            <person name="Cazzamali G."/>
            <person name="Williamson M."/>
            <person name="Park Y."/>
            <person name="Li B."/>
            <person name="Tanaka Y."/>
            <person name="Predel R."/>
            <person name="Neupert S."/>
            <person name="Schachtner J."/>
            <person name="Verleyen P."/>
            <person name="Raible F."/>
            <person name="Bork P."/>
            <person name="Friedrich M."/>
            <person name="Walden K.K."/>
            <person name="Robertson H.M."/>
            <person name="Angeli S."/>
            <person name="Foret S."/>
            <person name="Bucher G."/>
            <person name="Schuetz S."/>
            <person name="Maleszka R."/>
            <person name="Wimmer E.A."/>
            <person name="Beeman R.W."/>
            <person name="Lorenzen M."/>
            <person name="Tomoyasu Y."/>
            <person name="Miller S.C."/>
            <person name="Grossmann D."/>
            <person name="Bucher G."/>
        </authorList>
    </citation>
    <scope>NUCLEOTIDE SEQUENCE [LARGE SCALE GENOMIC DNA]</scope>
    <source>
        <strain evidence="2 3">Georgia GA2</strain>
    </source>
</reference>
<dbReference type="Proteomes" id="UP000007266">
    <property type="component" value="Linkage group 5"/>
</dbReference>
<name>A0A139WIR9_TRICA</name>
<keyword evidence="3" id="KW-1185">Reference proteome</keyword>
<keyword evidence="1" id="KW-0732">Signal</keyword>
<feature type="chain" id="PRO_5007300058" evidence="1">
    <location>
        <begin position="20"/>
        <end position="60"/>
    </location>
</feature>
<sequence length="60" mass="6727">MRHFLILSLLFVLAVVVAPYCLPNCGLMPFQYVPLKAKLKAKLCAKFCGAMTPAQTIWWA</sequence>
<dbReference type="AlphaFoldDB" id="A0A139WIR9"/>
<dbReference type="EMBL" id="KQ971342">
    <property type="protein sequence ID" value="KYB27667.1"/>
    <property type="molecule type" value="Genomic_DNA"/>
</dbReference>
<protein>
    <submittedName>
        <fullName evidence="2">Uncharacterized protein</fullName>
    </submittedName>
</protein>
<evidence type="ECO:0000313" key="2">
    <source>
        <dbReference type="EMBL" id="KYB27667.1"/>
    </source>
</evidence>
<dbReference type="InParanoid" id="A0A139WIR9"/>